<dbReference type="GO" id="GO:0030288">
    <property type="term" value="C:outer membrane-bounded periplasmic space"/>
    <property type="evidence" value="ECO:0007669"/>
    <property type="project" value="TreeGrafter"/>
</dbReference>
<gene>
    <name evidence="3" type="ORF">DW084_16265</name>
</gene>
<dbReference type="Proteomes" id="UP000286288">
    <property type="component" value="Unassembled WGS sequence"/>
</dbReference>
<dbReference type="PANTHER" id="PTHR30404:SF8">
    <property type="entry name" value="AUTOLYSIN PH-RELATED"/>
    <property type="match status" value="1"/>
</dbReference>
<comment type="caution">
    <text evidence="3">The sequence shown here is derived from an EMBL/GenBank/DDBJ whole genome shotgun (WGS) entry which is preliminary data.</text>
</comment>
<evidence type="ECO:0000313" key="4">
    <source>
        <dbReference type="Proteomes" id="UP000286288"/>
    </source>
</evidence>
<evidence type="ECO:0000259" key="2">
    <source>
        <dbReference type="SMART" id="SM00646"/>
    </source>
</evidence>
<sequence length="311" mass="33358">MTKYNNSTSHRGHNARTPGAAGNGLREHEVAQTIHEKFIKVTKAVDCTDDAGTTANANLVNIVAKMNRVGISFHASHHLNAFNGQANGFEVWYFAGNETARKLAQAICDEVCKVTGWVNRGAKATTSLYVIRASVGTAVLIEWGFIDSKRDMDILSGKMDDAVNAALKAMGYSASSGASSNGGGSTVATPTPTPTQPSQLSVDGSLGPLTARCWQEVTKMQIQDGRISHQWRQVQNQNIHAAIFDTTLKGSNLIRDTQRRLGIKQDGLCGPQTITAMQRAKGTTADGFISAPQSQLVMAIQRDLNAGRSPF</sequence>
<organism evidence="3 4">
    <name type="scientific">Enterococcus casseliflavus</name>
    <name type="common">Enterococcus flavescens</name>
    <dbReference type="NCBI Taxonomy" id="37734"/>
    <lineage>
        <taxon>Bacteria</taxon>
        <taxon>Bacillati</taxon>
        <taxon>Bacillota</taxon>
        <taxon>Bacilli</taxon>
        <taxon>Lactobacillales</taxon>
        <taxon>Enterococcaceae</taxon>
        <taxon>Enterococcus</taxon>
    </lineage>
</organism>
<dbReference type="GO" id="GO:0009253">
    <property type="term" value="P:peptidoglycan catabolic process"/>
    <property type="evidence" value="ECO:0007669"/>
    <property type="project" value="InterPro"/>
</dbReference>
<dbReference type="AlphaFoldDB" id="A0A415ENL3"/>
<dbReference type="Pfam" id="PF01520">
    <property type="entry name" value="Amidase_3"/>
    <property type="match status" value="1"/>
</dbReference>
<feature type="region of interest" description="Disordered" evidence="1">
    <location>
        <begin position="176"/>
        <end position="204"/>
    </location>
</feature>
<dbReference type="PANTHER" id="PTHR30404">
    <property type="entry name" value="N-ACETYLMURAMOYL-L-ALANINE AMIDASE"/>
    <property type="match status" value="1"/>
</dbReference>
<evidence type="ECO:0000256" key="1">
    <source>
        <dbReference type="SAM" id="MobiDB-lite"/>
    </source>
</evidence>
<dbReference type="EMBL" id="QRMZ01000029">
    <property type="protein sequence ID" value="RHK04255.1"/>
    <property type="molecule type" value="Genomic_DNA"/>
</dbReference>
<reference evidence="3 4" key="1">
    <citation type="submission" date="2018-08" db="EMBL/GenBank/DDBJ databases">
        <title>A genome reference for cultivated species of the human gut microbiota.</title>
        <authorList>
            <person name="Zou Y."/>
            <person name="Xue W."/>
            <person name="Luo G."/>
        </authorList>
    </citation>
    <scope>NUCLEOTIDE SEQUENCE [LARGE SCALE GENOMIC DNA]</scope>
    <source>
        <strain evidence="3 4">AF48-16</strain>
    </source>
</reference>
<dbReference type="InterPro" id="IPR050695">
    <property type="entry name" value="N-acetylmuramoyl_amidase_3"/>
</dbReference>
<dbReference type="GO" id="GO:0008745">
    <property type="term" value="F:N-acetylmuramoyl-L-alanine amidase activity"/>
    <property type="evidence" value="ECO:0007669"/>
    <property type="project" value="InterPro"/>
</dbReference>
<feature type="domain" description="MurNAc-LAA" evidence="2">
    <location>
        <begin position="63"/>
        <end position="171"/>
    </location>
</feature>
<protein>
    <submittedName>
        <fullName evidence="3">N-acetylmuramoyl-L-alanine amidase</fullName>
    </submittedName>
</protein>
<dbReference type="InterPro" id="IPR002508">
    <property type="entry name" value="MurNAc-LAA_cat"/>
</dbReference>
<dbReference type="SMART" id="SM00646">
    <property type="entry name" value="Ami_3"/>
    <property type="match status" value="1"/>
</dbReference>
<accession>A0A415ENL3</accession>
<dbReference type="CDD" id="cd02696">
    <property type="entry name" value="MurNAc-LAA"/>
    <property type="match status" value="1"/>
</dbReference>
<dbReference type="Gene3D" id="3.40.630.40">
    <property type="entry name" value="Zn-dependent exopeptidases"/>
    <property type="match status" value="1"/>
</dbReference>
<feature type="region of interest" description="Disordered" evidence="1">
    <location>
        <begin position="1"/>
        <end position="24"/>
    </location>
</feature>
<dbReference type="SUPFAM" id="SSF53187">
    <property type="entry name" value="Zn-dependent exopeptidases"/>
    <property type="match status" value="1"/>
</dbReference>
<evidence type="ECO:0000313" key="3">
    <source>
        <dbReference type="EMBL" id="RHK04255.1"/>
    </source>
</evidence>
<name>A0A415ENL3_ENTCA</name>
<proteinExistence type="predicted"/>